<protein>
    <recommendedName>
        <fullName evidence="6">Fe2OG dioxygenase domain-containing protein</fullName>
    </recommendedName>
</protein>
<keyword evidence="2 4" id="KW-0479">Metal-binding</keyword>
<dbReference type="Pfam" id="PF14226">
    <property type="entry name" value="DIOX_N"/>
    <property type="match status" value="1"/>
</dbReference>
<dbReference type="InterPro" id="IPR027443">
    <property type="entry name" value="IPNS-like_sf"/>
</dbReference>
<evidence type="ECO:0000313" key="7">
    <source>
        <dbReference type="EMBL" id="CAE5959729.1"/>
    </source>
</evidence>
<dbReference type="GO" id="GO:0016491">
    <property type="term" value="F:oxidoreductase activity"/>
    <property type="evidence" value="ECO:0007669"/>
    <property type="project" value="UniProtKB-KW"/>
</dbReference>
<feature type="domain" description="Fe2OG dioxygenase" evidence="6">
    <location>
        <begin position="198"/>
        <end position="301"/>
    </location>
</feature>
<evidence type="ECO:0000256" key="3">
    <source>
        <dbReference type="ARBA" id="ARBA00023004"/>
    </source>
</evidence>
<keyword evidence="3 4" id="KW-0408">Iron</keyword>
<dbReference type="InterPro" id="IPR050295">
    <property type="entry name" value="Plant_2OG-oxidoreductases"/>
</dbReference>
<reference evidence="7" key="1">
    <citation type="submission" date="2021-01" db="EMBL/GenBank/DDBJ databases">
        <authorList>
            <person name="Bezrukov I."/>
        </authorList>
    </citation>
    <scope>NUCLEOTIDE SEQUENCE</scope>
</reference>
<proteinExistence type="inferred from homology"/>
<dbReference type="PROSITE" id="PS51471">
    <property type="entry name" value="FE2OG_OXY"/>
    <property type="match status" value="1"/>
</dbReference>
<dbReference type="Pfam" id="PF02953">
    <property type="entry name" value="zf-Tim10_DDP"/>
    <property type="match status" value="1"/>
</dbReference>
<evidence type="ECO:0000313" key="8">
    <source>
        <dbReference type="Proteomes" id="UP000682877"/>
    </source>
</evidence>
<comment type="similarity">
    <text evidence="1 4">Belongs to the iron/ascorbate-dependent oxidoreductase family.</text>
</comment>
<dbReference type="InterPro" id="IPR026992">
    <property type="entry name" value="DIOX_N"/>
</dbReference>
<evidence type="ECO:0000259" key="6">
    <source>
        <dbReference type="PROSITE" id="PS51471"/>
    </source>
</evidence>
<dbReference type="Proteomes" id="UP000682877">
    <property type="component" value="Chromosome 1"/>
</dbReference>
<evidence type="ECO:0000256" key="1">
    <source>
        <dbReference type="ARBA" id="ARBA00008056"/>
    </source>
</evidence>
<accession>A0A8S1ZN80</accession>
<gene>
    <name evidence="7" type="ORF">AARE701A_LOCUS3226</name>
</gene>
<dbReference type="FunFam" id="2.60.120.330:FF:000018">
    <property type="entry name" value="2-oxoglutarate (2OG) and Fe(II)-dependent oxygenase superfamily protein"/>
    <property type="match status" value="1"/>
</dbReference>
<feature type="compositionally biased region" description="Basic and acidic residues" evidence="5">
    <location>
        <begin position="19"/>
        <end position="28"/>
    </location>
</feature>
<organism evidence="7 8">
    <name type="scientific">Arabidopsis arenosa</name>
    <name type="common">Sand rock-cress</name>
    <name type="synonym">Cardaminopsis arenosa</name>
    <dbReference type="NCBI Taxonomy" id="38785"/>
    <lineage>
        <taxon>Eukaryota</taxon>
        <taxon>Viridiplantae</taxon>
        <taxon>Streptophyta</taxon>
        <taxon>Embryophyta</taxon>
        <taxon>Tracheophyta</taxon>
        <taxon>Spermatophyta</taxon>
        <taxon>Magnoliopsida</taxon>
        <taxon>eudicotyledons</taxon>
        <taxon>Gunneridae</taxon>
        <taxon>Pentapetalae</taxon>
        <taxon>rosids</taxon>
        <taxon>malvids</taxon>
        <taxon>Brassicales</taxon>
        <taxon>Brassicaceae</taxon>
        <taxon>Camelineae</taxon>
        <taxon>Arabidopsis</taxon>
    </lineage>
</organism>
<keyword evidence="4" id="KW-0560">Oxidoreductase</keyword>
<dbReference type="InterPro" id="IPR044861">
    <property type="entry name" value="IPNS-like_FE2OG_OXY"/>
</dbReference>
<dbReference type="EMBL" id="LR999451">
    <property type="protein sequence ID" value="CAE5959729.1"/>
    <property type="molecule type" value="Genomic_DNA"/>
</dbReference>
<dbReference type="AlphaFoldDB" id="A0A8S1ZN80"/>
<dbReference type="PANTHER" id="PTHR47991">
    <property type="entry name" value="OXOGLUTARATE/IRON-DEPENDENT DIOXYGENASE"/>
    <property type="match status" value="1"/>
</dbReference>
<sequence>MEKPKFKTVQEVVAAGEGLPERYLHEPTGEGESQPLNGSVPEMDIPAIDLSLLFSSSEDGREELKKLHSALSTWGVVQVMNHGITEAFLDKIYKLTKQFFALPTEEKHKCSRETGNIQGYGNDMILSDNQVLDWIDRLFLTTYPEDKRQLQFWPQVPVGFSETLHEYTMKQRVVIEKFFKAMARSLELEENCFLKMYGENAIMNSRFNFFPPCPRPDKVIGIKPHADGSAITLLLPDKDVEGLQFLKDGKWYKAPIVPDTILINLGDQMEIMSNGIYKSPVHRVVTNREKERISVATFCVPGPDKEIQPADGLVSEARPRLYKTITKYAELHYKYYQQDSQAKILSTFPVIFSYGASPSPSPEVLMEQVKTQLAQAYAEEFIETVRVKCFDKCITKPGSSLSV</sequence>
<evidence type="ECO:0000256" key="5">
    <source>
        <dbReference type="SAM" id="MobiDB-lite"/>
    </source>
</evidence>
<evidence type="ECO:0000256" key="4">
    <source>
        <dbReference type="RuleBase" id="RU003682"/>
    </source>
</evidence>
<keyword evidence="8" id="KW-1185">Reference proteome</keyword>
<name>A0A8S1ZN80_ARAAE</name>
<dbReference type="Gene3D" id="2.60.120.330">
    <property type="entry name" value="B-lactam Antibiotic, Isopenicillin N Synthase, Chain"/>
    <property type="match status" value="1"/>
</dbReference>
<evidence type="ECO:0000256" key="2">
    <source>
        <dbReference type="ARBA" id="ARBA00022723"/>
    </source>
</evidence>
<dbReference type="SUPFAM" id="SSF51197">
    <property type="entry name" value="Clavaminate synthase-like"/>
    <property type="match status" value="1"/>
</dbReference>
<dbReference type="InterPro" id="IPR005123">
    <property type="entry name" value="Oxoglu/Fe-dep_dioxygenase_dom"/>
</dbReference>
<dbReference type="InterPro" id="IPR004217">
    <property type="entry name" value="Tim10-like"/>
</dbReference>
<dbReference type="Pfam" id="PF03171">
    <property type="entry name" value="2OG-FeII_Oxy"/>
    <property type="match status" value="1"/>
</dbReference>
<dbReference type="GO" id="GO:0046872">
    <property type="term" value="F:metal ion binding"/>
    <property type="evidence" value="ECO:0007669"/>
    <property type="project" value="UniProtKB-KW"/>
</dbReference>
<feature type="region of interest" description="Disordered" evidence="5">
    <location>
        <begin position="17"/>
        <end position="36"/>
    </location>
</feature>